<dbReference type="RefSeq" id="XP_022246955.1">
    <property type="nucleotide sequence ID" value="XM_022391247.1"/>
</dbReference>
<keyword evidence="1" id="KW-0378">Hydrolase</keyword>
<evidence type="ECO:0000313" key="5">
    <source>
        <dbReference type="RefSeq" id="XP_022246953.1"/>
    </source>
</evidence>
<dbReference type="InterPro" id="IPR013094">
    <property type="entry name" value="AB_hydrolase_3"/>
</dbReference>
<evidence type="ECO:0000259" key="2">
    <source>
        <dbReference type="Pfam" id="PF07859"/>
    </source>
</evidence>
<dbReference type="RefSeq" id="XP_022246953.1">
    <property type="nucleotide sequence ID" value="XM_022391245.1"/>
</dbReference>
<evidence type="ECO:0000313" key="3">
    <source>
        <dbReference type="Proteomes" id="UP000694941"/>
    </source>
</evidence>
<sequence length="297" mass="33355">MDEIDQDLEHQYSCSRWSKRFTPDDIINNYFSCIANESRKVKKEIDCKLDIRYGPRLREKMDVFGLHNLPLEAPIFVFLHGGYWVIGSREDSSVYVSPLHHCGIICITVGYNLAPEVTIDVIIDGVRNAVNFILWLAALRGSKGVYLCGHSAGAHLIATCMSSNVNAIPNTHMVKGLFLLSGIYDLRPLVKTTFGLKALITSNLAVENSPLLLLKEMAQNLDISCQVLVIVADCDSPSFKLQAEQYVKGLQSNGISVEYQVIPENDHFSIIERLKDPNFALTKEFIRRVTPVIKLRD</sequence>
<dbReference type="RefSeq" id="XP_022246954.1">
    <property type="nucleotide sequence ID" value="XM_022391246.1"/>
</dbReference>
<evidence type="ECO:0000313" key="7">
    <source>
        <dbReference type="RefSeq" id="XP_022246955.1"/>
    </source>
</evidence>
<dbReference type="RefSeq" id="XP_022246952.1">
    <property type="nucleotide sequence ID" value="XM_022391244.1"/>
</dbReference>
<name>A0ABM1STJ9_LIMPO</name>
<accession>A0ABM1STJ9</accession>
<feature type="domain" description="Alpha/beta hydrolase fold-3" evidence="2">
    <location>
        <begin position="76"/>
        <end position="267"/>
    </location>
</feature>
<dbReference type="Pfam" id="PF07859">
    <property type="entry name" value="Abhydrolase_3"/>
    <property type="match status" value="1"/>
</dbReference>
<dbReference type="Gene3D" id="3.40.50.1820">
    <property type="entry name" value="alpha/beta hydrolase"/>
    <property type="match status" value="1"/>
</dbReference>
<proteinExistence type="predicted"/>
<dbReference type="InterPro" id="IPR029058">
    <property type="entry name" value="AB_hydrolase_fold"/>
</dbReference>
<reference evidence="4 5" key="1">
    <citation type="submission" date="2025-05" db="UniProtKB">
        <authorList>
            <consortium name="RefSeq"/>
        </authorList>
    </citation>
    <scope>IDENTIFICATION</scope>
    <source>
        <tissue evidence="4 5">Muscle</tissue>
    </source>
</reference>
<dbReference type="GeneID" id="111086817"/>
<keyword evidence="3" id="KW-1185">Reference proteome</keyword>
<gene>
    <name evidence="4 5 6 7" type="primary">LOC111086817</name>
</gene>
<dbReference type="InterPro" id="IPR050300">
    <property type="entry name" value="GDXG_lipolytic_enzyme"/>
</dbReference>
<evidence type="ECO:0000256" key="1">
    <source>
        <dbReference type="ARBA" id="ARBA00022801"/>
    </source>
</evidence>
<organism evidence="3 7">
    <name type="scientific">Limulus polyphemus</name>
    <name type="common">Atlantic horseshoe crab</name>
    <dbReference type="NCBI Taxonomy" id="6850"/>
    <lineage>
        <taxon>Eukaryota</taxon>
        <taxon>Metazoa</taxon>
        <taxon>Ecdysozoa</taxon>
        <taxon>Arthropoda</taxon>
        <taxon>Chelicerata</taxon>
        <taxon>Merostomata</taxon>
        <taxon>Xiphosura</taxon>
        <taxon>Limulidae</taxon>
        <taxon>Limulus</taxon>
    </lineage>
</organism>
<evidence type="ECO:0000313" key="6">
    <source>
        <dbReference type="RefSeq" id="XP_022246954.1"/>
    </source>
</evidence>
<dbReference type="SUPFAM" id="SSF53474">
    <property type="entry name" value="alpha/beta-Hydrolases"/>
    <property type="match status" value="1"/>
</dbReference>
<protein>
    <submittedName>
        <fullName evidence="4 5">Kynurenine formamidase-like</fullName>
    </submittedName>
</protein>
<evidence type="ECO:0000313" key="4">
    <source>
        <dbReference type="RefSeq" id="XP_022246952.1"/>
    </source>
</evidence>
<dbReference type="Proteomes" id="UP000694941">
    <property type="component" value="Unplaced"/>
</dbReference>
<dbReference type="PANTHER" id="PTHR48081:SF33">
    <property type="entry name" value="KYNURENINE FORMAMIDASE"/>
    <property type="match status" value="1"/>
</dbReference>
<dbReference type="PANTHER" id="PTHR48081">
    <property type="entry name" value="AB HYDROLASE SUPERFAMILY PROTEIN C4A8.06C"/>
    <property type="match status" value="1"/>
</dbReference>